<accession>A0ABM7IYM5</accession>
<keyword evidence="3" id="KW-1185">Reference proteome</keyword>
<evidence type="ECO:0000313" key="3">
    <source>
        <dbReference type="Proteomes" id="UP000466683"/>
    </source>
</evidence>
<evidence type="ECO:0000256" key="1">
    <source>
        <dbReference type="SAM" id="Phobius"/>
    </source>
</evidence>
<sequence length="69" mass="7809">MADRPSNEGETVFSVTANFRSISVYLAVLDLPGAIVTFAVHRRREIGWHQRAIFRWVSRPVSGHSNIKT</sequence>
<proteinExistence type="predicted"/>
<keyword evidence="1" id="KW-0812">Transmembrane</keyword>
<evidence type="ECO:0000313" key="2">
    <source>
        <dbReference type="EMBL" id="BBX91976.1"/>
    </source>
</evidence>
<dbReference type="EMBL" id="AP022579">
    <property type="protein sequence ID" value="BBX91976.1"/>
    <property type="molecule type" value="Genomic_DNA"/>
</dbReference>
<protein>
    <submittedName>
        <fullName evidence="2">Uncharacterized protein</fullName>
    </submittedName>
</protein>
<keyword evidence="1" id="KW-1133">Transmembrane helix</keyword>
<dbReference type="Proteomes" id="UP000466683">
    <property type="component" value="Chromosome"/>
</dbReference>
<keyword evidence="1" id="KW-0472">Membrane</keyword>
<feature type="transmembrane region" description="Helical" evidence="1">
    <location>
        <begin position="22"/>
        <end position="41"/>
    </location>
</feature>
<reference evidence="2 3" key="1">
    <citation type="journal article" date="2019" name="Emerg. Microbes Infect.">
        <title>Comprehensive subspecies identification of 175 nontuberculous mycobacteria species based on 7547 genomic profiles.</title>
        <authorList>
            <person name="Matsumoto Y."/>
            <person name="Kinjo T."/>
            <person name="Motooka D."/>
            <person name="Nabeya D."/>
            <person name="Jung N."/>
            <person name="Uechi K."/>
            <person name="Horii T."/>
            <person name="Iida T."/>
            <person name="Fujita J."/>
            <person name="Nakamura S."/>
        </authorList>
    </citation>
    <scope>NUCLEOTIDE SEQUENCE [LARGE SCALE GENOMIC DNA]</scope>
    <source>
        <strain evidence="2 3">JCM 15653</strain>
    </source>
</reference>
<organism evidence="2 3">
    <name type="scientific">Mycolicibacterium boenickei</name>
    <dbReference type="NCBI Taxonomy" id="146017"/>
    <lineage>
        <taxon>Bacteria</taxon>
        <taxon>Bacillati</taxon>
        <taxon>Actinomycetota</taxon>
        <taxon>Actinomycetes</taxon>
        <taxon>Mycobacteriales</taxon>
        <taxon>Mycobacteriaceae</taxon>
        <taxon>Mycolicibacterium</taxon>
    </lineage>
</organism>
<gene>
    <name evidence="2" type="ORF">MBOE_36250</name>
</gene>
<name>A0ABM7IYM5_9MYCO</name>